<evidence type="ECO:0000256" key="2">
    <source>
        <dbReference type="SAM" id="SignalP"/>
    </source>
</evidence>
<keyword evidence="4" id="KW-1185">Reference proteome</keyword>
<reference evidence="4" key="2">
    <citation type="submission" date="2021-04" db="EMBL/GenBank/DDBJ databases">
        <title>Taxonomy of Flavobacteriaceae bacterium ZY171143.</title>
        <authorList>
            <person name="Li F."/>
        </authorList>
    </citation>
    <scope>NUCLEOTIDE SEQUENCE [LARGE SCALE GENOMIC DNA]</scope>
    <source>
        <strain evidence="4">ZY171143</strain>
    </source>
</reference>
<dbReference type="Proteomes" id="UP000672011">
    <property type="component" value="Chromosome"/>
</dbReference>
<gene>
    <name evidence="3" type="ORF">J9309_10125</name>
</gene>
<protein>
    <recommendedName>
        <fullName evidence="5">DUF4129 domain-containing protein</fullName>
    </recommendedName>
</protein>
<accession>A0ABX7XBF2</accession>
<dbReference type="RefSeq" id="WP_230475764.1">
    <property type="nucleotide sequence ID" value="NZ_CP072842.1"/>
</dbReference>
<organism evidence="3 4">
    <name type="scientific">Faecalibacter bovis</name>
    <dbReference type="NCBI Taxonomy" id="2898187"/>
    <lineage>
        <taxon>Bacteria</taxon>
        <taxon>Pseudomonadati</taxon>
        <taxon>Bacteroidota</taxon>
        <taxon>Flavobacteriia</taxon>
        <taxon>Flavobacteriales</taxon>
        <taxon>Weeksellaceae</taxon>
        <taxon>Faecalibacter</taxon>
    </lineage>
</organism>
<proteinExistence type="predicted"/>
<evidence type="ECO:0000256" key="1">
    <source>
        <dbReference type="SAM" id="Phobius"/>
    </source>
</evidence>
<feature type="transmembrane region" description="Helical" evidence="1">
    <location>
        <begin position="73"/>
        <end position="93"/>
    </location>
</feature>
<evidence type="ECO:0008006" key="5">
    <source>
        <dbReference type="Google" id="ProtNLM"/>
    </source>
</evidence>
<feature type="chain" id="PRO_5046563003" description="DUF4129 domain-containing protein" evidence="2">
    <location>
        <begin position="22"/>
        <end position="220"/>
    </location>
</feature>
<keyword evidence="1" id="KW-1133">Transmembrane helix</keyword>
<keyword evidence="1" id="KW-0812">Transmembrane</keyword>
<dbReference type="EMBL" id="CP072842">
    <property type="protein sequence ID" value="QTV05139.1"/>
    <property type="molecule type" value="Genomic_DNA"/>
</dbReference>
<feature type="signal peptide" evidence="2">
    <location>
        <begin position="1"/>
        <end position="21"/>
    </location>
</feature>
<keyword evidence="1" id="KW-0472">Membrane</keyword>
<keyword evidence="2" id="KW-0732">Signal</keyword>
<sequence>MMKYKLNYLLVFLLSSVFSYAQNTAKEYENFKAKYNTKEFEYIVEKEKVKKEDEPMNMDWLNSLLSYLENLQWSYILYSILGLSLLLILYKLYQNGMIFQFKSENKTGEYDEHFDYIENNLLTIDLVDLINKAKNDKDFRLAIRYYHYQNTQNLAQKEYLIWDPKKTNQQLIKQIKKEDIRNLFDNNTQIFNQVWFGNFELNEDNFTTFEANFNYLNKIV</sequence>
<reference evidence="3 4" key="1">
    <citation type="journal article" date="2021" name="Int. J. Syst. Evol. Microbiol.">
        <title>Faecalibacter bovis sp. nov., isolated from cow faeces.</title>
        <authorList>
            <person name="Li F."/>
            <person name="Zhao W."/>
            <person name="Hong Q."/>
            <person name="Shao Q."/>
            <person name="Song J."/>
            <person name="Yang S."/>
        </authorList>
    </citation>
    <scope>NUCLEOTIDE SEQUENCE [LARGE SCALE GENOMIC DNA]</scope>
    <source>
        <strain evidence="3 4">ZY171143</strain>
    </source>
</reference>
<name>A0ABX7XBF2_9FLAO</name>
<evidence type="ECO:0000313" key="4">
    <source>
        <dbReference type="Proteomes" id="UP000672011"/>
    </source>
</evidence>
<evidence type="ECO:0000313" key="3">
    <source>
        <dbReference type="EMBL" id="QTV05139.1"/>
    </source>
</evidence>